<dbReference type="Proteomes" id="UP000460317">
    <property type="component" value="Unassembled WGS sequence"/>
</dbReference>
<accession>A0A7J5JAH8</accession>
<feature type="signal peptide" evidence="1">
    <location>
        <begin position="1"/>
        <end position="24"/>
    </location>
</feature>
<dbReference type="AlphaFoldDB" id="A0A7J5JAH8"/>
<dbReference type="InterPro" id="IPR021533">
    <property type="entry name" value="PepSY-like"/>
</dbReference>
<reference evidence="3 4" key="1">
    <citation type="journal article" date="2019" name="Nat. Med.">
        <title>A library of human gut bacterial isolates paired with longitudinal multiomics data enables mechanistic microbiome research.</title>
        <authorList>
            <person name="Poyet M."/>
            <person name="Groussin M."/>
            <person name="Gibbons S.M."/>
            <person name="Avila-Pacheco J."/>
            <person name="Jiang X."/>
            <person name="Kearney S.M."/>
            <person name="Perrotta A.R."/>
            <person name="Berdy B."/>
            <person name="Zhao S."/>
            <person name="Lieberman T.D."/>
            <person name="Swanson P.K."/>
            <person name="Smith M."/>
            <person name="Roesemann S."/>
            <person name="Alexander J.E."/>
            <person name="Rich S.A."/>
            <person name="Livny J."/>
            <person name="Vlamakis H."/>
            <person name="Clish C."/>
            <person name="Bullock K."/>
            <person name="Deik A."/>
            <person name="Scott J."/>
            <person name="Pierce K.A."/>
            <person name="Xavier R.J."/>
            <person name="Alm E.J."/>
        </authorList>
    </citation>
    <scope>NUCLEOTIDE SEQUENCE [LARGE SCALE GENOMIC DNA]</scope>
    <source>
        <strain evidence="3 4">BIOML-A165</strain>
    </source>
</reference>
<gene>
    <name evidence="3" type="ORF">GAN93_26345</name>
</gene>
<evidence type="ECO:0000313" key="3">
    <source>
        <dbReference type="EMBL" id="KAB4444367.1"/>
    </source>
</evidence>
<dbReference type="Gene3D" id="3.10.450.360">
    <property type="match status" value="1"/>
</dbReference>
<evidence type="ECO:0000256" key="1">
    <source>
        <dbReference type="SAM" id="SignalP"/>
    </source>
</evidence>
<keyword evidence="1" id="KW-0732">Signal</keyword>
<feature type="domain" description="Putative beta-lactamase-inhibitor-like PepSY-like" evidence="2">
    <location>
        <begin position="70"/>
        <end position="153"/>
    </location>
</feature>
<feature type="non-terminal residue" evidence="3">
    <location>
        <position position="194"/>
    </location>
</feature>
<dbReference type="SUPFAM" id="SSF160574">
    <property type="entry name" value="BT0923-like"/>
    <property type="match status" value="1"/>
</dbReference>
<evidence type="ECO:0000313" key="4">
    <source>
        <dbReference type="Proteomes" id="UP000460317"/>
    </source>
</evidence>
<evidence type="ECO:0000259" key="2">
    <source>
        <dbReference type="Pfam" id="PF11396"/>
    </source>
</evidence>
<dbReference type="Pfam" id="PF11396">
    <property type="entry name" value="PepSY_like"/>
    <property type="match status" value="1"/>
</dbReference>
<sequence>MKKNWMLFLFFAAFAALTFSGCSDDDNSDVPENTHLVSKEVQAAFNAKYPQAKDVEWELKGDYAVADFYWDGGEHSAWFNPLSAAWYMTETDVRYENLPEPVLAAHKAGKYADWRVDDVDKLTREGMETLYVIEVEKGESELDLFYSSTGILVKTVVDTGHEEDYDDYLPQPDANGIIAIVKQKYPNATIVEIE</sequence>
<proteinExistence type="predicted"/>
<name>A0A7J5JAH8_BACT4</name>
<feature type="chain" id="PRO_5029546771" description="Putative beta-lactamase-inhibitor-like PepSY-like domain-containing protein" evidence="1">
    <location>
        <begin position="25"/>
        <end position="194"/>
    </location>
</feature>
<dbReference type="EMBL" id="WCSB01000178">
    <property type="protein sequence ID" value="KAB4444367.1"/>
    <property type="molecule type" value="Genomic_DNA"/>
</dbReference>
<dbReference type="PROSITE" id="PS51257">
    <property type="entry name" value="PROKAR_LIPOPROTEIN"/>
    <property type="match status" value="1"/>
</dbReference>
<protein>
    <recommendedName>
        <fullName evidence="2">Putative beta-lactamase-inhibitor-like PepSY-like domain-containing protein</fullName>
    </recommendedName>
</protein>
<organism evidence="3 4">
    <name type="scientific">Bacteroides thetaiotaomicron</name>
    <dbReference type="NCBI Taxonomy" id="818"/>
    <lineage>
        <taxon>Bacteria</taxon>
        <taxon>Pseudomonadati</taxon>
        <taxon>Bacteroidota</taxon>
        <taxon>Bacteroidia</taxon>
        <taxon>Bacteroidales</taxon>
        <taxon>Bacteroidaceae</taxon>
        <taxon>Bacteroides</taxon>
    </lineage>
</organism>
<comment type="caution">
    <text evidence="3">The sequence shown here is derived from an EMBL/GenBank/DDBJ whole genome shotgun (WGS) entry which is preliminary data.</text>
</comment>